<accession>A0A3D8R4Q5</accession>
<dbReference type="STRING" id="1810919.A0A3D8R4Q5"/>
<dbReference type="GeneID" id="38118924"/>
<evidence type="ECO:0000256" key="1">
    <source>
        <dbReference type="ARBA" id="ARBA00023015"/>
    </source>
</evidence>
<dbReference type="InterPro" id="IPR036864">
    <property type="entry name" value="Zn2-C6_fun-type_DNA-bd_sf"/>
</dbReference>
<proteinExistence type="predicted"/>
<dbReference type="InterPro" id="IPR001138">
    <property type="entry name" value="Zn2Cys6_DnaBD"/>
</dbReference>
<dbReference type="GO" id="GO:0005634">
    <property type="term" value="C:nucleus"/>
    <property type="evidence" value="ECO:0007669"/>
    <property type="project" value="TreeGrafter"/>
</dbReference>
<organism evidence="7 8">
    <name type="scientific">Aspergillus mulundensis</name>
    <dbReference type="NCBI Taxonomy" id="1810919"/>
    <lineage>
        <taxon>Eukaryota</taxon>
        <taxon>Fungi</taxon>
        <taxon>Dikarya</taxon>
        <taxon>Ascomycota</taxon>
        <taxon>Pezizomycotina</taxon>
        <taxon>Eurotiomycetes</taxon>
        <taxon>Eurotiomycetidae</taxon>
        <taxon>Eurotiales</taxon>
        <taxon>Aspergillaceae</taxon>
        <taxon>Aspergillus</taxon>
        <taxon>Aspergillus subgen. Nidulantes</taxon>
    </lineage>
</organism>
<dbReference type="PANTHER" id="PTHR37534">
    <property type="entry name" value="TRANSCRIPTIONAL ACTIVATOR PROTEIN UGA3"/>
    <property type="match status" value="1"/>
</dbReference>
<keyword evidence="8" id="KW-1185">Reference proteome</keyword>
<name>A0A3D8R4Q5_9EURO</name>
<dbReference type="Gene3D" id="4.10.240.10">
    <property type="entry name" value="Zn(2)-C6 fungal-type DNA-binding domain"/>
    <property type="match status" value="1"/>
</dbReference>
<keyword evidence="4" id="KW-0539">Nucleus</keyword>
<dbReference type="Pfam" id="PF00172">
    <property type="entry name" value="Zn_clus"/>
    <property type="match status" value="1"/>
</dbReference>
<evidence type="ECO:0000256" key="4">
    <source>
        <dbReference type="ARBA" id="ARBA00023242"/>
    </source>
</evidence>
<gene>
    <name evidence="7" type="ORF">DSM5745_08554</name>
</gene>
<keyword evidence="2" id="KW-0238">DNA-binding</keyword>
<evidence type="ECO:0000256" key="5">
    <source>
        <dbReference type="SAM" id="MobiDB-lite"/>
    </source>
</evidence>
<sequence length="553" mass="61863">MQPGPRNIKRGHSGCRPCRRRGKKCDEAKPDCRACVRLRLECSYGIVYSFRNIDTQSFQGNLDRTRALASWSPSIYSQAHTGINRDARYLNHFISHVSHLLPTNGSGSQFTQETLKVPYLRSAALCISASSLSMLNAQVQTRSLPSDPRRSVWSPLANHAHSVQAQIYHDEVLAQYGGTASLGIPSEAPGILIALTILAYYHHASTNHLQFRLAVWETVRFVSRHRESLTRSPSGAQALQMWYRLCVSHRLGKPPALLLDGEGISAHGPNLYPDSLEALYLGCIMGMSSDDLIYDILIKTIEIRSRIVVFKCVAGIAGVSEESRNIGGVAHGLLNRFIGPEDAPDKWNEAQEGFVRGSHLQGLLEVQRERLGVWKSRLRETQSPDSPAPFPRHRDAMNALYSVLCDMMFYEAESDKKPSKHTQNVLQILSTLNLSDSVTFDIYTFSLTEVLLQLSVLPKSTDLFNYILDDLWPRLESSGRGYEHSHYPTHLVKRIIGLIAGYWDRGRNVRFVLPAVREDTPKTKLLNVEGELGVVVCGRNLDGAHFVERVALP</sequence>
<dbReference type="PANTHER" id="PTHR37534:SF9">
    <property type="entry name" value="ZN(II)2CYS6 TRANSCRIPTION FACTOR (EUROFUNG)"/>
    <property type="match status" value="1"/>
</dbReference>
<dbReference type="Proteomes" id="UP000256690">
    <property type="component" value="Unassembled WGS sequence"/>
</dbReference>
<protein>
    <recommendedName>
        <fullName evidence="6">Zn(2)-C6 fungal-type domain-containing protein</fullName>
    </recommendedName>
</protein>
<evidence type="ECO:0000313" key="7">
    <source>
        <dbReference type="EMBL" id="RDW68794.1"/>
    </source>
</evidence>
<dbReference type="GO" id="GO:0045944">
    <property type="term" value="P:positive regulation of transcription by RNA polymerase II"/>
    <property type="evidence" value="ECO:0007669"/>
    <property type="project" value="TreeGrafter"/>
</dbReference>
<feature type="region of interest" description="Disordered" evidence="5">
    <location>
        <begin position="1"/>
        <end position="25"/>
    </location>
</feature>
<comment type="caution">
    <text evidence="7">The sequence shown here is derived from an EMBL/GenBank/DDBJ whole genome shotgun (WGS) entry which is preliminary data.</text>
</comment>
<dbReference type="CDD" id="cd00067">
    <property type="entry name" value="GAL4"/>
    <property type="match status" value="1"/>
</dbReference>
<evidence type="ECO:0000256" key="3">
    <source>
        <dbReference type="ARBA" id="ARBA00023163"/>
    </source>
</evidence>
<feature type="compositionally biased region" description="Basic residues" evidence="5">
    <location>
        <begin position="7"/>
        <end position="23"/>
    </location>
</feature>
<evidence type="ECO:0000313" key="8">
    <source>
        <dbReference type="Proteomes" id="UP000256690"/>
    </source>
</evidence>
<dbReference type="GO" id="GO:0000976">
    <property type="term" value="F:transcription cis-regulatory region binding"/>
    <property type="evidence" value="ECO:0007669"/>
    <property type="project" value="TreeGrafter"/>
</dbReference>
<dbReference type="EMBL" id="PVWQ01000011">
    <property type="protein sequence ID" value="RDW68794.1"/>
    <property type="molecule type" value="Genomic_DNA"/>
</dbReference>
<reference evidence="7 8" key="1">
    <citation type="journal article" date="2018" name="IMA Fungus">
        <title>IMA Genome-F 9: Draft genome sequence of Annulohypoxylon stygium, Aspergillus mulundensis, Berkeleyomyces basicola (syn. Thielaviopsis basicola), Ceratocystis smalleyi, two Cercospora beticola strains, Coleophoma cylindrospora, Fusarium fracticaudum, Phialophora cf. hyalina, and Morchella septimelata.</title>
        <authorList>
            <person name="Wingfield B.D."/>
            <person name="Bills G.F."/>
            <person name="Dong Y."/>
            <person name="Huang W."/>
            <person name="Nel W.J."/>
            <person name="Swalarsk-Parry B.S."/>
            <person name="Vaghefi N."/>
            <person name="Wilken P.M."/>
            <person name="An Z."/>
            <person name="de Beer Z.W."/>
            <person name="De Vos L."/>
            <person name="Chen L."/>
            <person name="Duong T.A."/>
            <person name="Gao Y."/>
            <person name="Hammerbacher A."/>
            <person name="Kikkert J.R."/>
            <person name="Li Y."/>
            <person name="Li H."/>
            <person name="Li K."/>
            <person name="Li Q."/>
            <person name="Liu X."/>
            <person name="Ma X."/>
            <person name="Naidoo K."/>
            <person name="Pethybridge S.J."/>
            <person name="Sun J."/>
            <person name="Steenkamp E.T."/>
            <person name="van der Nest M.A."/>
            <person name="van Wyk S."/>
            <person name="Wingfield M.J."/>
            <person name="Xiong C."/>
            <person name="Yue Q."/>
            <person name="Zhang X."/>
        </authorList>
    </citation>
    <scope>NUCLEOTIDE SEQUENCE [LARGE SCALE GENOMIC DNA]</scope>
    <source>
        <strain evidence="7 8">DSM 5745</strain>
    </source>
</reference>
<keyword evidence="1" id="KW-0805">Transcription regulation</keyword>
<dbReference type="AlphaFoldDB" id="A0A3D8R4Q5"/>
<evidence type="ECO:0000256" key="2">
    <source>
        <dbReference type="ARBA" id="ARBA00023125"/>
    </source>
</evidence>
<dbReference type="SMART" id="SM00066">
    <property type="entry name" value="GAL4"/>
    <property type="match status" value="1"/>
</dbReference>
<dbReference type="PROSITE" id="PS50048">
    <property type="entry name" value="ZN2_CY6_FUNGAL_2"/>
    <property type="match status" value="1"/>
</dbReference>
<keyword evidence="3" id="KW-0804">Transcription</keyword>
<dbReference type="SUPFAM" id="SSF57701">
    <property type="entry name" value="Zn2/Cys6 DNA-binding domain"/>
    <property type="match status" value="1"/>
</dbReference>
<dbReference type="GO" id="GO:0000981">
    <property type="term" value="F:DNA-binding transcription factor activity, RNA polymerase II-specific"/>
    <property type="evidence" value="ECO:0007669"/>
    <property type="project" value="InterPro"/>
</dbReference>
<evidence type="ECO:0000259" key="6">
    <source>
        <dbReference type="PROSITE" id="PS50048"/>
    </source>
</evidence>
<feature type="domain" description="Zn(2)-C6 fungal-type" evidence="6">
    <location>
        <begin position="14"/>
        <end position="44"/>
    </location>
</feature>
<dbReference type="OrthoDB" id="4150114at2759"/>
<dbReference type="RefSeq" id="XP_026600583.1">
    <property type="nucleotide sequence ID" value="XM_026750570.1"/>
</dbReference>
<dbReference type="GO" id="GO:0008270">
    <property type="term" value="F:zinc ion binding"/>
    <property type="evidence" value="ECO:0007669"/>
    <property type="project" value="InterPro"/>
</dbReference>